<evidence type="ECO:0000256" key="1">
    <source>
        <dbReference type="SAM" id="Coils"/>
    </source>
</evidence>
<dbReference type="EMBL" id="ABXP02000126">
    <property type="protein sequence ID" value="KKC28500.1"/>
    <property type="molecule type" value="Genomic_DNA"/>
</dbReference>
<gene>
    <name evidence="2" type="ORF">CDSM653_02560</name>
</gene>
<sequence length="423" mass="48271">MTAPFVMKASFYLPTLKNQAKNVAHLLYIGTRSGVDKGELDELEELNAGNRYAEKILSEYESLDDFIDNFEIDTAGTPAGHVKYMDERPGSHGLFSFDENVSLKETMKELSKHSGIVWRFILSLKEEDAVKLGYTTRESWEKALRATISEAAAKMGISESNLRWVAAFHQAKGHPHVHVVIWEKTPQRHWGKLSEGERKDIRKIFLNEIYANERLALTAEKSAVRDLIRDTAKRDISEVLKEVKKARIEIKALNGEKPGLPPTLDQQTREKLLEKLKELSKIMPQKGRIAFAYMPSEVKEKAEEIADWLLKQPGFSQSVERYKNLAKELASHYTSKPEVLEKAADKAYEDIQKRTAQIVLKGAAALQEEKTVDTARLTNSVWRSAWRALERERLRAEAESTIAVQKEIEKKRRIAERGESREV</sequence>
<dbReference type="AlphaFoldDB" id="A0A0F5PIN9"/>
<keyword evidence="1" id="KW-0175">Coiled coil</keyword>
<dbReference type="Pfam" id="PF18555">
    <property type="entry name" value="MobL"/>
    <property type="match status" value="1"/>
</dbReference>
<evidence type="ECO:0000313" key="2">
    <source>
        <dbReference type="EMBL" id="KKC28500.1"/>
    </source>
</evidence>
<feature type="coiled-coil region" evidence="1">
    <location>
        <begin position="229"/>
        <end position="256"/>
    </location>
</feature>
<reference evidence="2 3" key="2">
    <citation type="journal article" date="2015" name="BMC Genomics">
        <title>Analysis of three genomes within the thermophilic bacterial species Caldanaerobacter subterraneus with a focus on carbon monoxide dehydrogenase evolution and hydrolase diversity.</title>
        <authorList>
            <person name="Sant'Anna F.H."/>
            <person name="Lebedinsky A.V."/>
            <person name="Sokolova T.G."/>
            <person name="Robb F.T."/>
            <person name="Gonzalez J.M."/>
        </authorList>
    </citation>
    <scope>NUCLEOTIDE SEQUENCE [LARGE SCALE GENOMIC DNA]</scope>
    <source>
        <strain evidence="2 3">DSM 12653</strain>
    </source>
</reference>
<dbReference type="RefSeq" id="WP_043883831.1">
    <property type="nucleotide sequence ID" value="NZ_ABXP02000126.1"/>
</dbReference>
<reference evidence="3" key="3">
    <citation type="submission" date="2015-02" db="EMBL/GenBank/DDBJ databases">
        <title>Genome analysis of three genomes within the thermophilic hydrogenogenic bacterial species Caldanaerobacter subterraneus.</title>
        <authorList>
            <person name="Sant'Anna F.H."/>
            <person name="Lebedinsky A."/>
            <person name="Sokolova T."/>
            <person name="Robb F.T."/>
            <person name="Gonzalez J.M."/>
        </authorList>
    </citation>
    <scope>NUCLEOTIDE SEQUENCE [LARGE SCALE GENOMIC DNA]</scope>
    <source>
        <strain evidence="3">DSM 12653</strain>
    </source>
</reference>
<reference evidence="2 3" key="1">
    <citation type="submission" date="2008-07" db="EMBL/GenBank/DDBJ databases">
        <authorList>
            <person name="Gonzalez J."/>
            <person name="Sokolova T."/>
            <person name="Ferriera S."/>
            <person name="Johnson J."/>
            <person name="Kravitz S."/>
            <person name="Beeson K."/>
            <person name="Sutton G."/>
            <person name="Rogers Y.-H."/>
            <person name="Friedman R."/>
            <person name="Frazier M."/>
            <person name="Venter J.C."/>
        </authorList>
    </citation>
    <scope>NUCLEOTIDE SEQUENCE [LARGE SCALE GENOMIC DNA]</scope>
    <source>
        <strain evidence="2 3">DSM 12653</strain>
    </source>
</reference>
<protein>
    <recommendedName>
        <fullName evidence="4">Relaxase</fullName>
    </recommendedName>
</protein>
<proteinExistence type="predicted"/>
<dbReference type="InterPro" id="IPR048102">
    <property type="entry name" value="MobP3"/>
</dbReference>
<dbReference type="NCBIfam" id="NF041499">
    <property type="entry name" value="MobP3"/>
    <property type="match status" value="1"/>
</dbReference>
<comment type="caution">
    <text evidence="2">The sequence shown here is derived from an EMBL/GenBank/DDBJ whole genome shotgun (WGS) entry which is preliminary data.</text>
</comment>
<dbReference type="Proteomes" id="UP000010146">
    <property type="component" value="Unassembled WGS sequence"/>
</dbReference>
<organism evidence="2 3">
    <name type="scientific">Caldanaerobacter subterraneus subsp. pacificus DSM 12653</name>
    <dbReference type="NCBI Taxonomy" id="391606"/>
    <lineage>
        <taxon>Bacteria</taxon>
        <taxon>Bacillati</taxon>
        <taxon>Bacillota</taxon>
        <taxon>Clostridia</taxon>
        <taxon>Thermoanaerobacterales</taxon>
        <taxon>Thermoanaerobacteraceae</taxon>
        <taxon>Caldanaerobacter</taxon>
    </lineage>
</organism>
<dbReference type="InterPro" id="IPR041073">
    <property type="entry name" value="MobL"/>
</dbReference>
<evidence type="ECO:0000313" key="3">
    <source>
        <dbReference type="Proteomes" id="UP000010146"/>
    </source>
</evidence>
<accession>A0A0F5PIN9</accession>
<evidence type="ECO:0008006" key="4">
    <source>
        <dbReference type="Google" id="ProtNLM"/>
    </source>
</evidence>
<name>A0A0F5PIN9_9THEO</name>